<gene>
    <name evidence="1" type="ORF">CNECB9_1100006</name>
</gene>
<proteinExistence type="predicted"/>
<name>A0A1K0I9B7_CUPNE</name>
<accession>A0A1K0I9B7</accession>
<reference evidence="1" key="1">
    <citation type="submission" date="2016-09" db="EMBL/GenBank/DDBJ databases">
        <authorList>
            <person name="Capua I."/>
            <person name="De Benedictis P."/>
            <person name="Joannis T."/>
            <person name="Lombin L.H."/>
            <person name="Cattoli G."/>
        </authorList>
    </citation>
    <scope>NUCLEOTIDE SEQUENCE</scope>
    <source>
        <strain evidence="1">B9</strain>
    </source>
</reference>
<protein>
    <submittedName>
        <fullName evidence="1">Uncharacterized protein</fullName>
    </submittedName>
</protein>
<dbReference type="EMBL" id="FMSH01000014">
    <property type="protein sequence ID" value="SCU73415.1"/>
    <property type="molecule type" value="Genomic_DNA"/>
</dbReference>
<evidence type="ECO:0000313" key="1">
    <source>
        <dbReference type="EMBL" id="SCU73415.1"/>
    </source>
</evidence>
<dbReference type="AlphaFoldDB" id="A0A1K0I9B7"/>
<organism evidence="1">
    <name type="scientific">Cupriavidus necator</name>
    <name type="common">Alcaligenes eutrophus</name>
    <name type="synonym">Ralstonia eutropha</name>
    <dbReference type="NCBI Taxonomy" id="106590"/>
    <lineage>
        <taxon>Bacteria</taxon>
        <taxon>Pseudomonadati</taxon>
        <taxon>Pseudomonadota</taxon>
        <taxon>Betaproteobacteria</taxon>
        <taxon>Burkholderiales</taxon>
        <taxon>Burkholderiaceae</taxon>
        <taxon>Cupriavidus</taxon>
    </lineage>
</organism>
<sequence length="40" mass="4056">MAAAPPVVALDTGILVKLTHSIAINALLFRAAPAVVAVFI</sequence>